<dbReference type="RefSeq" id="WP_270078689.1">
    <property type="nucleotide sequence ID" value="NZ_CP115174.1"/>
</dbReference>
<organism evidence="1 2">
    <name type="scientific">Sphingomonas abietis</name>
    <dbReference type="NCBI Taxonomy" id="3012344"/>
    <lineage>
        <taxon>Bacteria</taxon>
        <taxon>Pseudomonadati</taxon>
        <taxon>Pseudomonadota</taxon>
        <taxon>Alphaproteobacteria</taxon>
        <taxon>Sphingomonadales</taxon>
        <taxon>Sphingomonadaceae</taxon>
        <taxon>Sphingomonas</taxon>
    </lineage>
</organism>
<dbReference type="EMBL" id="CP115174">
    <property type="protein sequence ID" value="WBO24060.1"/>
    <property type="molecule type" value="Genomic_DNA"/>
</dbReference>
<dbReference type="Proteomes" id="UP001210865">
    <property type="component" value="Chromosome"/>
</dbReference>
<reference evidence="1 2" key="1">
    <citation type="submission" date="2022-12" db="EMBL/GenBank/DDBJ databases">
        <title>Sphingomonas abieness sp. nov., an endophytic bacterium isolated from Abies koreana.</title>
        <authorList>
            <person name="Jiang L."/>
            <person name="Lee J."/>
        </authorList>
    </citation>
    <scope>NUCLEOTIDE SEQUENCE [LARGE SCALE GENOMIC DNA]</scope>
    <source>
        <strain evidence="2">PAMB 00755</strain>
    </source>
</reference>
<accession>A0ABY7NTD0</accession>
<sequence length="99" mass="10925">MSMDPRKVLEVIVAYLRLGVRDGGLPLDVPGGRAYGRELRAMVERGDLAMLRAARGSNRPNRLHATPQGIDRLASLLERYGEDFGPITILGQVENVRGR</sequence>
<protein>
    <submittedName>
        <fullName evidence="1">Uncharacterized protein</fullName>
    </submittedName>
</protein>
<evidence type="ECO:0000313" key="1">
    <source>
        <dbReference type="EMBL" id="WBO24060.1"/>
    </source>
</evidence>
<keyword evidence="2" id="KW-1185">Reference proteome</keyword>
<evidence type="ECO:0000313" key="2">
    <source>
        <dbReference type="Proteomes" id="UP001210865"/>
    </source>
</evidence>
<proteinExistence type="predicted"/>
<gene>
    <name evidence="1" type="ORF">PBT88_08105</name>
</gene>
<name>A0ABY7NTD0_9SPHN</name>